<evidence type="ECO:0000313" key="8">
    <source>
        <dbReference type="Proteomes" id="UP000321580"/>
    </source>
</evidence>
<evidence type="ECO:0000256" key="4">
    <source>
        <dbReference type="ARBA" id="ARBA00022989"/>
    </source>
</evidence>
<evidence type="ECO:0000256" key="1">
    <source>
        <dbReference type="ARBA" id="ARBA00004651"/>
    </source>
</evidence>
<proteinExistence type="predicted"/>
<keyword evidence="3 6" id="KW-0812">Transmembrane</keyword>
<feature type="transmembrane region" description="Helical" evidence="6">
    <location>
        <begin position="7"/>
        <end position="25"/>
    </location>
</feature>
<keyword evidence="8" id="KW-1185">Reference proteome</keyword>
<evidence type="ECO:0000256" key="6">
    <source>
        <dbReference type="SAM" id="Phobius"/>
    </source>
</evidence>
<feature type="transmembrane region" description="Helical" evidence="6">
    <location>
        <begin position="278"/>
        <end position="297"/>
    </location>
</feature>
<dbReference type="RefSeq" id="WP_147166591.1">
    <property type="nucleotide sequence ID" value="NZ_VOOR01000009.1"/>
</dbReference>
<feature type="transmembrane region" description="Helical" evidence="6">
    <location>
        <begin position="252"/>
        <end position="272"/>
    </location>
</feature>
<evidence type="ECO:0000256" key="5">
    <source>
        <dbReference type="ARBA" id="ARBA00023136"/>
    </source>
</evidence>
<dbReference type="AlphaFoldDB" id="A0A5C6RW37"/>
<feature type="transmembrane region" description="Helical" evidence="6">
    <location>
        <begin position="409"/>
        <end position="428"/>
    </location>
</feature>
<keyword evidence="2" id="KW-1003">Cell membrane</keyword>
<dbReference type="PANTHER" id="PTHR43652:SF2">
    <property type="entry name" value="BASIC AMINO ACID ANTIPORTER YFCC-RELATED"/>
    <property type="match status" value="1"/>
</dbReference>
<organism evidence="7 8">
    <name type="scientific">Phaeodactylibacter luteus</name>
    <dbReference type="NCBI Taxonomy" id="1564516"/>
    <lineage>
        <taxon>Bacteria</taxon>
        <taxon>Pseudomonadati</taxon>
        <taxon>Bacteroidota</taxon>
        <taxon>Saprospiria</taxon>
        <taxon>Saprospirales</taxon>
        <taxon>Haliscomenobacteraceae</taxon>
        <taxon>Phaeodactylibacter</taxon>
    </lineage>
</organism>
<accession>A0A5C6RW37</accession>
<feature type="transmembrane region" description="Helical" evidence="6">
    <location>
        <begin position="161"/>
        <end position="185"/>
    </location>
</feature>
<feature type="transmembrane region" description="Helical" evidence="6">
    <location>
        <begin position="435"/>
        <end position="457"/>
    </location>
</feature>
<protein>
    <submittedName>
        <fullName evidence="7">Putative basic amino acid antiporter YfcC</fullName>
    </submittedName>
</protein>
<dbReference type="Proteomes" id="UP000321580">
    <property type="component" value="Unassembled WGS sequence"/>
</dbReference>
<keyword evidence="5 6" id="KW-0472">Membrane</keyword>
<reference evidence="7 8" key="1">
    <citation type="submission" date="2019-08" db="EMBL/GenBank/DDBJ databases">
        <title>Genome of Phaeodactylibacter luteus.</title>
        <authorList>
            <person name="Bowman J.P."/>
        </authorList>
    </citation>
    <scope>NUCLEOTIDE SEQUENCE [LARGE SCALE GENOMIC DNA]</scope>
    <source>
        <strain evidence="7 8">KCTC 42180</strain>
    </source>
</reference>
<sequence>MKKFPDTLVIILGIMAVFAALTWIIPAGEFARAESGGRAVIVPGSYELTASSPQGLGAVLMAPARGFISAAQIIAFVFLVGGAFGTITRTGAIDSGLQQIVAFSQSNPRYKRSILPLVITLFSLAGATFGMSEEVLVFVLITIPLARALGYDTITGVAISFVGAGLGFAGAFINPFTVGVAQGIAELPPGSGLGYRLAAWGCITLTGIVYIMRYAGKVEQHPEMSPVYEAGGEDKPTAGTAPQHHFTAAHKAILLLLAAAIGLLVYGVSNWGWYINEIAALFIATGLIAGAAGRLGWGKGAAAFKEGAGDMLTAALVIAMAKGLIVIAEDGKIIDTLLHAMASATAGLPKAVTVELMFALQTALNFFVPSGSGQAALTMPIMAPLSDLLGIGRQTAVLAFQFGDGLSNLIIPTSGVTMGVLAIARIPYQVWAKWFLPLFLWLCLVCMLLLLPPVLWFEWA</sequence>
<dbReference type="GO" id="GO:0005886">
    <property type="term" value="C:plasma membrane"/>
    <property type="evidence" value="ECO:0007669"/>
    <property type="project" value="UniProtKB-SubCell"/>
</dbReference>
<comment type="subcellular location">
    <subcellularLocation>
        <location evidence="1">Cell membrane</location>
        <topology evidence="1">Multi-pass membrane protein</topology>
    </subcellularLocation>
</comment>
<dbReference type="PANTHER" id="PTHR43652">
    <property type="entry name" value="BASIC AMINO ACID ANTIPORTER YFCC-RELATED"/>
    <property type="match status" value="1"/>
</dbReference>
<feature type="transmembrane region" description="Helical" evidence="6">
    <location>
        <begin position="67"/>
        <end position="92"/>
    </location>
</feature>
<feature type="transmembrane region" description="Helical" evidence="6">
    <location>
        <begin position="309"/>
        <end position="328"/>
    </location>
</feature>
<evidence type="ECO:0000256" key="3">
    <source>
        <dbReference type="ARBA" id="ARBA00022692"/>
    </source>
</evidence>
<gene>
    <name evidence="7" type="primary">yfcC</name>
    <name evidence="7" type="ORF">FRY97_06265</name>
</gene>
<dbReference type="OrthoDB" id="255482at2"/>
<dbReference type="EMBL" id="VOOR01000009">
    <property type="protein sequence ID" value="TXB65582.1"/>
    <property type="molecule type" value="Genomic_DNA"/>
</dbReference>
<feature type="transmembrane region" description="Helical" evidence="6">
    <location>
        <begin position="113"/>
        <end position="129"/>
    </location>
</feature>
<dbReference type="Pfam" id="PF03606">
    <property type="entry name" value="DcuC"/>
    <property type="match status" value="1"/>
</dbReference>
<comment type="caution">
    <text evidence="7">The sequence shown here is derived from an EMBL/GenBank/DDBJ whole genome shotgun (WGS) entry which is preliminary data.</text>
</comment>
<dbReference type="InterPro" id="IPR051679">
    <property type="entry name" value="DASS-Related_Transporters"/>
</dbReference>
<feature type="transmembrane region" description="Helical" evidence="6">
    <location>
        <begin position="197"/>
        <end position="215"/>
    </location>
</feature>
<keyword evidence="4 6" id="KW-1133">Transmembrane helix</keyword>
<name>A0A5C6RW37_9BACT</name>
<feature type="transmembrane region" description="Helical" evidence="6">
    <location>
        <begin position="135"/>
        <end position="154"/>
    </location>
</feature>
<evidence type="ECO:0000313" key="7">
    <source>
        <dbReference type="EMBL" id="TXB65582.1"/>
    </source>
</evidence>
<dbReference type="InterPro" id="IPR018385">
    <property type="entry name" value="C4_dicarb_anaerob_car-like"/>
</dbReference>
<evidence type="ECO:0000256" key="2">
    <source>
        <dbReference type="ARBA" id="ARBA00022475"/>
    </source>
</evidence>